<comment type="catalytic activity">
    <reaction evidence="8">
        <text>L-threonyl-[protein] + ATP = O-phospho-L-threonyl-[protein] + ADP + H(+)</text>
        <dbReference type="Rhea" id="RHEA:46608"/>
        <dbReference type="Rhea" id="RHEA-COMP:11060"/>
        <dbReference type="Rhea" id="RHEA-COMP:11605"/>
        <dbReference type="ChEBI" id="CHEBI:15378"/>
        <dbReference type="ChEBI" id="CHEBI:30013"/>
        <dbReference type="ChEBI" id="CHEBI:30616"/>
        <dbReference type="ChEBI" id="CHEBI:61977"/>
        <dbReference type="ChEBI" id="CHEBI:456216"/>
        <dbReference type="EC" id="2.7.12.2"/>
    </reaction>
</comment>
<comment type="catalytic activity">
    <reaction evidence="9">
        <text>L-tyrosyl-[protein] + ATP = O-phospho-L-tyrosyl-[protein] + ADP + H(+)</text>
        <dbReference type="Rhea" id="RHEA:10596"/>
        <dbReference type="Rhea" id="RHEA-COMP:10136"/>
        <dbReference type="Rhea" id="RHEA-COMP:20101"/>
        <dbReference type="ChEBI" id="CHEBI:15378"/>
        <dbReference type="ChEBI" id="CHEBI:30616"/>
        <dbReference type="ChEBI" id="CHEBI:46858"/>
        <dbReference type="ChEBI" id="CHEBI:61978"/>
        <dbReference type="ChEBI" id="CHEBI:456216"/>
        <dbReference type="EC" id="2.7.12.2"/>
    </reaction>
</comment>
<dbReference type="InterPro" id="IPR011009">
    <property type="entry name" value="Kinase-like_dom_sf"/>
</dbReference>
<keyword evidence="15" id="KW-1185">Reference proteome</keyword>
<protein>
    <recommendedName>
        <fullName evidence="6">mitogen-activated protein kinase kinase</fullName>
        <ecNumber evidence="6">2.7.12.2</ecNumber>
    </recommendedName>
</protein>
<evidence type="ECO:0000256" key="6">
    <source>
        <dbReference type="ARBA" id="ARBA00038999"/>
    </source>
</evidence>
<keyword evidence="4 10" id="KW-0067">ATP-binding</keyword>
<name>A0ABR2JVT2_9EUKA</name>
<evidence type="ECO:0000256" key="2">
    <source>
        <dbReference type="ARBA" id="ARBA00022741"/>
    </source>
</evidence>
<keyword evidence="3" id="KW-0418">Kinase</keyword>
<proteinExistence type="inferred from homology"/>
<feature type="domain" description="Protein kinase" evidence="13">
    <location>
        <begin position="104"/>
        <end position="323"/>
    </location>
</feature>
<evidence type="ECO:0000256" key="10">
    <source>
        <dbReference type="PROSITE-ProRule" id="PRU10141"/>
    </source>
</evidence>
<accession>A0ABR2JVT2</accession>
<dbReference type="EC" id="2.7.12.2" evidence="6"/>
<evidence type="ECO:0000256" key="9">
    <source>
        <dbReference type="ARBA" id="ARBA00051693"/>
    </source>
</evidence>
<organism evidence="14 15">
    <name type="scientific">Tritrichomonas musculus</name>
    <dbReference type="NCBI Taxonomy" id="1915356"/>
    <lineage>
        <taxon>Eukaryota</taxon>
        <taxon>Metamonada</taxon>
        <taxon>Parabasalia</taxon>
        <taxon>Tritrichomonadida</taxon>
        <taxon>Tritrichomonadidae</taxon>
        <taxon>Tritrichomonas</taxon>
    </lineage>
</organism>
<evidence type="ECO:0000256" key="5">
    <source>
        <dbReference type="ARBA" id="ARBA00038035"/>
    </source>
</evidence>
<dbReference type="InterPro" id="IPR008271">
    <property type="entry name" value="Ser/Thr_kinase_AS"/>
</dbReference>
<comment type="caution">
    <text evidence="14">The sequence shown here is derived from an EMBL/GenBank/DDBJ whole genome shotgun (WGS) entry which is preliminary data.</text>
</comment>
<evidence type="ECO:0000256" key="7">
    <source>
        <dbReference type="ARBA" id="ARBA00049014"/>
    </source>
</evidence>
<keyword evidence="12" id="KW-0175">Coiled coil</keyword>
<evidence type="ECO:0000256" key="8">
    <source>
        <dbReference type="ARBA" id="ARBA00049299"/>
    </source>
</evidence>
<dbReference type="InterPro" id="IPR017441">
    <property type="entry name" value="Protein_kinase_ATP_BS"/>
</dbReference>
<dbReference type="InterPro" id="IPR000719">
    <property type="entry name" value="Prot_kinase_dom"/>
</dbReference>
<dbReference type="PROSITE" id="PS00108">
    <property type="entry name" value="PROTEIN_KINASE_ST"/>
    <property type="match status" value="1"/>
</dbReference>
<evidence type="ECO:0000256" key="1">
    <source>
        <dbReference type="ARBA" id="ARBA00022679"/>
    </source>
</evidence>
<evidence type="ECO:0000256" key="12">
    <source>
        <dbReference type="SAM" id="Coils"/>
    </source>
</evidence>
<dbReference type="PANTHER" id="PTHR48013:SF9">
    <property type="entry name" value="DUAL SPECIFICITY MITOGEN-ACTIVATED PROTEIN KINASE KINASE 5"/>
    <property type="match status" value="1"/>
</dbReference>
<keyword evidence="2 10" id="KW-0547">Nucleotide-binding</keyword>
<dbReference type="PROSITE" id="PS50011">
    <property type="entry name" value="PROTEIN_KINASE_DOM"/>
    <property type="match status" value="1"/>
</dbReference>
<dbReference type="Pfam" id="PF00069">
    <property type="entry name" value="Pkinase"/>
    <property type="match status" value="1"/>
</dbReference>
<dbReference type="SUPFAM" id="SSF56112">
    <property type="entry name" value="Protein kinase-like (PK-like)"/>
    <property type="match status" value="1"/>
</dbReference>
<dbReference type="SMART" id="SM00220">
    <property type="entry name" value="S_TKc"/>
    <property type="match status" value="1"/>
</dbReference>
<dbReference type="Proteomes" id="UP001470230">
    <property type="component" value="Unassembled WGS sequence"/>
</dbReference>
<evidence type="ECO:0000256" key="11">
    <source>
        <dbReference type="RuleBase" id="RU000304"/>
    </source>
</evidence>
<dbReference type="Gene3D" id="1.10.510.10">
    <property type="entry name" value="Transferase(Phosphotransferase) domain 1"/>
    <property type="match status" value="1"/>
</dbReference>
<evidence type="ECO:0000313" key="15">
    <source>
        <dbReference type="Proteomes" id="UP001470230"/>
    </source>
</evidence>
<feature type="coiled-coil region" evidence="12">
    <location>
        <begin position="36"/>
        <end position="77"/>
    </location>
</feature>
<keyword evidence="11" id="KW-0723">Serine/threonine-protein kinase</keyword>
<dbReference type="EMBL" id="JAPFFF010000009">
    <property type="protein sequence ID" value="KAK8882994.1"/>
    <property type="molecule type" value="Genomic_DNA"/>
</dbReference>
<dbReference type="PANTHER" id="PTHR48013">
    <property type="entry name" value="DUAL SPECIFICITY MITOGEN-ACTIVATED PROTEIN KINASE KINASE 5-RELATED"/>
    <property type="match status" value="1"/>
</dbReference>
<comment type="catalytic activity">
    <reaction evidence="7">
        <text>L-seryl-[protein] + ATP = O-phospho-L-seryl-[protein] + ADP + H(+)</text>
        <dbReference type="Rhea" id="RHEA:17989"/>
        <dbReference type="Rhea" id="RHEA-COMP:9863"/>
        <dbReference type="Rhea" id="RHEA-COMP:11604"/>
        <dbReference type="ChEBI" id="CHEBI:15378"/>
        <dbReference type="ChEBI" id="CHEBI:29999"/>
        <dbReference type="ChEBI" id="CHEBI:30616"/>
        <dbReference type="ChEBI" id="CHEBI:83421"/>
        <dbReference type="ChEBI" id="CHEBI:456216"/>
        <dbReference type="EC" id="2.7.12.2"/>
    </reaction>
</comment>
<keyword evidence="1" id="KW-0808">Transferase</keyword>
<dbReference type="PROSITE" id="PS00107">
    <property type="entry name" value="PROTEIN_KINASE_ATP"/>
    <property type="match status" value="1"/>
</dbReference>
<evidence type="ECO:0000256" key="3">
    <source>
        <dbReference type="ARBA" id="ARBA00022777"/>
    </source>
</evidence>
<evidence type="ECO:0000256" key="4">
    <source>
        <dbReference type="ARBA" id="ARBA00022840"/>
    </source>
</evidence>
<comment type="similarity">
    <text evidence="5">Belongs to the protein kinase superfamily. STE Ser/Thr protein kinase family. MAP kinase kinase subfamily.</text>
</comment>
<gene>
    <name evidence="14" type="ORF">M9Y10_045641</name>
</gene>
<sequence length="323" mass="36827">MQLFYEDAIYWAKFRKHQEIVDILTNATKKKKTGQADSNKNDNESLIAKNRQQEAEIEKLKAENDKLKQELAKYKGTDQKDKQMKDLQLGHNFRILDEKEIAGLEHIEEIGFGSGGKVIKVAMKKFYALKQMLIKNADIKSLQNFIGEYEIMSLLKHPNVLDAIGIFMSNKNIPPSILLEYCPMNLSKYIENSSISNEELVKIIYQIAEGMKYIHFKKVIHRDLKPTNILIASDGTVKICDFGISKLMKIEEQTMTRGIGSQKFMAPEIINEDDHYNEKVDVYSFGVLIFFIISRGSLSKIKTGGILKGKKAEIPSSFTGFSK</sequence>
<feature type="binding site" evidence="10">
    <location>
        <position position="130"/>
    </location>
    <ligand>
        <name>ATP</name>
        <dbReference type="ChEBI" id="CHEBI:30616"/>
    </ligand>
</feature>
<evidence type="ECO:0000313" key="14">
    <source>
        <dbReference type="EMBL" id="KAK8882994.1"/>
    </source>
</evidence>
<reference evidence="14 15" key="1">
    <citation type="submission" date="2024-04" db="EMBL/GenBank/DDBJ databases">
        <title>Tritrichomonas musculus Genome.</title>
        <authorList>
            <person name="Alves-Ferreira E."/>
            <person name="Grigg M."/>
            <person name="Lorenzi H."/>
            <person name="Galac M."/>
        </authorList>
    </citation>
    <scope>NUCLEOTIDE SEQUENCE [LARGE SCALE GENOMIC DNA]</scope>
    <source>
        <strain evidence="14 15">EAF2021</strain>
    </source>
</reference>
<evidence type="ECO:0000259" key="13">
    <source>
        <dbReference type="PROSITE" id="PS50011"/>
    </source>
</evidence>